<dbReference type="InterPro" id="IPR000092">
    <property type="entry name" value="Polyprenyl_synt"/>
</dbReference>
<protein>
    <submittedName>
        <fullName evidence="8">Polyprenyl synthetase</fullName>
    </submittedName>
</protein>
<dbReference type="EMBL" id="LZIN01000038">
    <property type="protein sequence ID" value="OBG07415.1"/>
    <property type="molecule type" value="Genomic_DNA"/>
</dbReference>
<comment type="cofactor">
    <cofactor evidence="1">
        <name>Mg(2+)</name>
        <dbReference type="ChEBI" id="CHEBI:18420"/>
    </cofactor>
</comment>
<keyword evidence="5" id="KW-0479">Metal-binding</keyword>
<dbReference type="PANTHER" id="PTHR12001:SF85">
    <property type="entry name" value="SHORT CHAIN ISOPRENYL DIPHOSPHATE SYNTHASE"/>
    <property type="match status" value="1"/>
</dbReference>
<dbReference type="SUPFAM" id="SSF48576">
    <property type="entry name" value="Terpenoid synthases"/>
    <property type="match status" value="1"/>
</dbReference>
<proteinExistence type="inferred from homology"/>
<dbReference type="PANTHER" id="PTHR12001">
    <property type="entry name" value="GERANYLGERANYL PYROPHOSPHATE SYNTHASE"/>
    <property type="match status" value="1"/>
</dbReference>
<dbReference type="PROSITE" id="PS00723">
    <property type="entry name" value="POLYPRENYL_SYNTHASE_1"/>
    <property type="match status" value="1"/>
</dbReference>
<evidence type="ECO:0000256" key="6">
    <source>
        <dbReference type="ARBA" id="ARBA00022842"/>
    </source>
</evidence>
<gene>
    <name evidence="8" type="ORF">A5771_06370</name>
</gene>
<dbReference type="Pfam" id="PF00348">
    <property type="entry name" value="polyprenyl_synt"/>
    <property type="match status" value="1"/>
</dbReference>
<dbReference type="SFLD" id="SFLDS00005">
    <property type="entry name" value="Isoprenoid_Synthase_Type_I"/>
    <property type="match status" value="1"/>
</dbReference>
<comment type="pathway">
    <text evidence="2">Isoprenoid biosynthesis.</text>
</comment>
<dbReference type="CDD" id="cd00685">
    <property type="entry name" value="Trans_IPPS_HT"/>
    <property type="match status" value="1"/>
</dbReference>
<dbReference type="InterPro" id="IPR008949">
    <property type="entry name" value="Isoprenoid_synthase_dom_sf"/>
</dbReference>
<dbReference type="Proteomes" id="UP000093985">
    <property type="component" value="Unassembled WGS sequence"/>
</dbReference>
<evidence type="ECO:0000256" key="5">
    <source>
        <dbReference type="ARBA" id="ARBA00022723"/>
    </source>
</evidence>
<evidence type="ECO:0000256" key="4">
    <source>
        <dbReference type="ARBA" id="ARBA00022679"/>
    </source>
</evidence>
<organism evidence="8 9">
    <name type="scientific">Mycolicibacter sinensis (strain JDM601)</name>
    <name type="common">Mycobacterium sinense</name>
    <dbReference type="NCBI Taxonomy" id="875328"/>
    <lineage>
        <taxon>Bacteria</taxon>
        <taxon>Bacillati</taxon>
        <taxon>Actinomycetota</taxon>
        <taxon>Actinomycetes</taxon>
        <taxon>Mycobacteriales</taxon>
        <taxon>Mycobacteriaceae</taxon>
        <taxon>Mycolicibacter</taxon>
    </lineage>
</organism>
<keyword evidence="4 7" id="KW-0808">Transferase</keyword>
<keyword evidence="6" id="KW-0460">Magnesium</keyword>
<dbReference type="Gene3D" id="1.10.600.10">
    <property type="entry name" value="Farnesyl Diphosphate Synthase"/>
    <property type="match status" value="1"/>
</dbReference>
<evidence type="ECO:0000313" key="9">
    <source>
        <dbReference type="Proteomes" id="UP000093985"/>
    </source>
</evidence>
<reference evidence="9" key="1">
    <citation type="submission" date="2016-06" db="EMBL/GenBank/DDBJ databases">
        <authorList>
            <person name="Sutton G."/>
            <person name="Brinkac L."/>
            <person name="Sanka R."/>
            <person name="Adams M."/>
            <person name="Lau E."/>
            <person name="Mehaffy C."/>
            <person name="Tameris M."/>
            <person name="Hatherill M."/>
            <person name="Hanekom W."/>
            <person name="Mahomed H."/>
            <person name="Mcshane H."/>
        </authorList>
    </citation>
    <scope>NUCLEOTIDE SEQUENCE [LARGE SCALE GENOMIC DNA]</scope>
    <source>
        <strain evidence="9">852014-51077_SCH5608930-a</strain>
    </source>
</reference>
<comment type="caution">
    <text evidence="8">The sequence shown here is derived from an EMBL/GenBank/DDBJ whole genome shotgun (WGS) entry which is preliminary data.</text>
</comment>
<dbReference type="PROSITE" id="PS00444">
    <property type="entry name" value="POLYPRENYL_SYNTHASE_2"/>
    <property type="match status" value="1"/>
</dbReference>
<dbReference type="InterPro" id="IPR033749">
    <property type="entry name" value="Polyprenyl_synt_CS"/>
</dbReference>
<dbReference type="AlphaFoldDB" id="A0A1A2ETD4"/>
<comment type="similarity">
    <text evidence="3 7">Belongs to the FPP/GGPP synthase family.</text>
</comment>
<name>A0A1A2ETD4_MYCSD</name>
<evidence type="ECO:0000313" key="8">
    <source>
        <dbReference type="EMBL" id="OBG07415.1"/>
    </source>
</evidence>
<dbReference type="GO" id="GO:0004659">
    <property type="term" value="F:prenyltransferase activity"/>
    <property type="evidence" value="ECO:0007669"/>
    <property type="project" value="InterPro"/>
</dbReference>
<accession>A0A1A2ETD4</accession>
<dbReference type="GO" id="GO:0046872">
    <property type="term" value="F:metal ion binding"/>
    <property type="evidence" value="ECO:0007669"/>
    <property type="project" value="UniProtKB-KW"/>
</dbReference>
<evidence type="ECO:0000256" key="1">
    <source>
        <dbReference type="ARBA" id="ARBA00001946"/>
    </source>
</evidence>
<evidence type="ECO:0000256" key="2">
    <source>
        <dbReference type="ARBA" id="ARBA00005128"/>
    </source>
</evidence>
<dbReference type="GO" id="GO:0008299">
    <property type="term" value="P:isoprenoid biosynthetic process"/>
    <property type="evidence" value="ECO:0007669"/>
    <property type="project" value="InterPro"/>
</dbReference>
<evidence type="ECO:0000256" key="3">
    <source>
        <dbReference type="ARBA" id="ARBA00006706"/>
    </source>
</evidence>
<evidence type="ECO:0000256" key="7">
    <source>
        <dbReference type="RuleBase" id="RU004466"/>
    </source>
</evidence>
<sequence length="361" mass="39308">MPQNSCADSKCFQSWQAHIRRQVLAAVAAFVAARRSAELGGTGVPVAGDILVDFVGGGKCLRSTFTYLGWLCGAGPSRAALAAASSMELLHTFALMQDDVMDGSATRRGRQTAHRQFAEWHRRRGLSGSSRRFGQSGAVLLADLCLIWAEQMLRESGLESEQLQRAWPRYDAMRTELAVGQFADLASDLSDCPELDVVLDVARRKSGNYTVRRPLEIGAAMAGCSDATLAGLGTYGGEIGEAFQLRDDLLGVFGSPDTTGKPSGDDLRERKPTSVVVNAYHMADAPTRRELAELMKRDDVDSRAVDRWRALIVRTGAVEAIEKMIAEKLVTARIALDDMEIEENIRTALAHMATACTERSR</sequence>